<organism evidence="3 4">
    <name type="scientific">Mycena venus</name>
    <dbReference type="NCBI Taxonomy" id="2733690"/>
    <lineage>
        <taxon>Eukaryota</taxon>
        <taxon>Fungi</taxon>
        <taxon>Dikarya</taxon>
        <taxon>Basidiomycota</taxon>
        <taxon>Agaricomycotina</taxon>
        <taxon>Agaricomycetes</taxon>
        <taxon>Agaricomycetidae</taxon>
        <taxon>Agaricales</taxon>
        <taxon>Marasmiineae</taxon>
        <taxon>Mycenaceae</taxon>
        <taxon>Mycena</taxon>
    </lineage>
</organism>
<keyword evidence="4" id="KW-1185">Reference proteome</keyword>
<evidence type="ECO:0000256" key="1">
    <source>
        <dbReference type="SAM" id="MobiDB-lite"/>
    </source>
</evidence>
<name>A0A8H6Z200_9AGAR</name>
<evidence type="ECO:0000313" key="4">
    <source>
        <dbReference type="Proteomes" id="UP000620124"/>
    </source>
</evidence>
<keyword evidence="2" id="KW-1133">Transmembrane helix</keyword>
<dbReference type="AlphaFoldDB" id="A0A8H6Z200"/>
<dbReference type="EMBL" id="JACAZI010000002">
    <property type="protein sequence ID" value="KAF7368926.1"/>
    <property type="molecule type" value="Genomic_DNA"/>
</dbReference>
<gene>
    <name evidence="3" type="ORF">MVEN_00218800</name>
</gene>
<feature type="transmembrane region" description="Helical" evidence="2">
    <location>
        <begin position="59"/>
        <end position="81"/>
    </location>
</feature>
<comment type="caution">
    <text evidence="3">The sequence shown here is derived from an EMBL/GenBank/DDBJ whole genome shotgun (WGS) entry which is preliminary data.</text>
</comment>
<proteinExistence type="predicted"/>
<evidence type="ECO:0000313" key="3">
    <source>
        <dbReference type="EMBL" id="KAF7368926.1"/>
    </source>
</evidence>
<dbReference type="Proteomes" id="UP000620124">
    <property type="component" value="Unassembled WGS sequence"/>
</dbReference>
<reference evidence="3" key="1">
    <citation type="submission" date="2020-05" db="EMBL/GenBank/DDBJ databases">
        <title>Mycena genomes resolve the evolution of fungal bioluminescence.</title>
        <authorList>
            <person name="Tsai I.J."/>
        </authorList>
    </citation>
    <scope>NUCLEOTIDE SEQUENCE</scope>
    <source>
        <strain evidence="3">CCC161011</strain>
    </source>
</reference>
<evidence type="ECO:0000256" key="2">
    <source>
        <dbReference type="SAM" id="Phobius"/>
    </source>
</evidence>
<sequence length="176" mass="19274">MHVVLSKVVTATAKHSVIGISYFGNLFMAIGLLPFIFLNGEVDALHRRLISPDQVWMPFIVGTAVTGIFGFFLGIANVLSIKVTSPISHMFSAAAKSVIQMMLGVFFFGDIITTYRLGAITLITGGTMFYTWTQSNARSETVLAPKNDLERQNQNSELEQPLLQGEKSNEKASTVL</sequence>
<protein>
    <submittedName>
        <fullName evidence="3">TPT domain-containing protein</fullName>
    </submittedName>
</protein>
<accession>A0A8H6Z200</accession>
<feature type="transmembrane region" description="Helical" evidence="2">
    <location>
        <begin position="20"/>
        <end position="38"/>
    </location>
</feature>
<feature type="region of interest" description="Disordered" evidence="1">
    <location>
        <begin position="156"/>
        <end position="176"/>
    </location>
</feature>
<keyword evidence="2" id="KW-0472">Membrane</keyword>
<keyword evidence="2" id="KW-0812">Transmembrane</keyword>
<dbReference type="OrthoDB" id="5547497at2759"/>